<evidence type="ECO:0000313" key="2">
    <source>
        <dbReference type="EMBL" id="CDW83135.1"/>
    </source>
</evidence>
<dbReference type="Gene3D" id="2.60.120.10">
    <property type="entry name" value="Jelly Rolls"/>
    <property type="match status" value="2"/>
</dbReference>
<feature type="domain" description="Cyclic nucleotide-binding" evidence="1">
    <location>
        <begin position="165"/>
        <end position="256"/>
    </location>
</feature>
<dbReference type="Pfam" id="PF00027">
    <property type="entry name" value="cNMP_binding"/>
    <property type="match status" value="1"/>
</dbReference>
<proteinExistence type="predicted"/>
<dbReference type="InParanoid" id="A0A078AL95"/>
<evidence type="ECO:0000313" key="3">
    <source>
        <dbReference type="Proteomes" id="UP000039865"/>
    </source>
</evidence>
<dbReference type="GO" id="GO:0003700">
    <property type="term" value="F:DNA-binding transcription factor activity"/>
    <property type="evidence" value="ECO:0007669"/>
    <property type="project" value="TreeGrafter"/>
</dbReference>
<name>A0A078AL95_STYLE</name>
<dbReference type="EMBL" id="CCKQ01011559">
    <property type="protein sequence ID" value="CDW83135.1"/>
    <property type="molecule type" value="Genomic_DNA"/>
</dbReference>
<organism evidence="2 3">
    <name type="scientific">Stylonychia lemnae</name>
    <name type="common">Ciliate</name>
    <dbReference type="NCBI Taxonomy" id="5949"/>
    <lineage>
        <taxon>Eukaryota</taxon>
        <taxon>Sar</taxon>
        <taxon>Alveolata</taxon>
        <taxon>Ciliophora</taxon>
        <taxon>Intramacronucleata</taxon>
        <taxon>Spirotrichea</taxon>
        <taxon>Stichotrichia</taxon>
        <taxon>Sporadotrichida</taxon>
        <taxon>Oxytrichidae</taxon>
        <taxon>Stylonychinae</taxon>
        <taxon>Stylonychia</taxon>
    </lineage>
</organism>
<sequence>MFHTVEEIKDIIPSMQKEFLQLLEPVVFKESQFITQYDKEKQPLFILVEGHIQFFQTQLESEIQKYLQLHRLYDAGSIDEISLKEAKQNMLMKDKDITILFKAGEFFGYHNIISELEEKRGYALTKTQVKCLMIPYENLRRFVMKMYNSPEYVEKFDFIGDSIPQLSKVSRITRDRVTKCFKVEKFPPGHILFKEGEHLKQAYILKSGEVELLSNKNFKFIKLIQKLQPDDYVDEKMIFQKLLSKSLKDPSKQTIIDMYYKNTEDNFVLQLKESGQWIGEEGILTKDRKGHPTVEDLFNKQNFNVEVLYSAICKTQCEVYVIKRLDFITKMPKDIQRQLNKIVQQRQRFFYERMQSIAQTRDELEKSNDSFMIHSATEQHLFRKNPKAIYPAISSFKNQVLNSCKKQQMTTFSDVSKVLIKKSFTP</sequence>
<dbReference type="AlphaFoldDB" id="A0A078AL95"/>
<dbReference type="PANTHER" id="PTHR24567">
    <property type="entry name" value="CRP FAMILY TRANSCRIPTIONAL REGULATORY PROTEIN"/>
    <property type="match status" value="1"/>
</dbReference>
<dbReference type="CDD" id="cd00038">
    <property type="entry name" value="CAP_ED"/>
    <property type="match status" value="1"/>
</dbReference>
<accession>A0A078AL95</accession>
<dbReference type="InterPro" id="IPR018490">
    <property type="entry name" value="cNMP-bd_dom_sf"/>
</dbReference>
<dbReference type="InterPro" id="IPR000595">
    <property type="entry name" value="cNMP-bd_dom"/>
</dbReference>
<protein>
    <recommendedName>
        <fullName evidence="1">Cyclic nucleotide-binding domain-containing protein</fullName>
    </recommendedName>
</protein>
<dbReference type="InterPro" id="IPR050397">
    <property type="entry name" value="Env_Response_Regulators"/>
</dbReference>
<reference evidence="2 3" key="1">
    <citation type="submission" date="2014-06" db="EMBL/GenBank/DDBJ databases">
        <authorList>
            <person name="Swart Estienne"/>
        </authorList>
    </citation>
    <scope>NUCLEOTIDE SEQUENCE [LARGE SCALE GENOMIC DNA]</scope>
    <source>
        <strain evidence="2 3">130c</strain>
    </source>
</reference>
<dbReference type="Proteomes" id="UP000039865">
    <property type="component" value="Unassembled WGS sequence"/>
</dbReference>
<dbReference type="GO" id="GO:0005829">
    <property type="term" value="C:cytosol"/>
    <property type="evidence" value="ECO:0007669"/>
    <property type="project" value="TreeGrafter"/>
</dbReference>
<gene>
    <name evidence="2" type="primary">Contig5738.g6139</name>
    <name evidence="2" type="ORF">STYLEM_12174</name>
</gene>
<dbReference type="SUPFAM" id="SSF51206">
    <property type="entry name" value="cAMP-binding domain-like"/>
    <property type="match status" value="2"/>
</dbReference>
<dbReference type="InterPro" id="IPR014710">
    <property type="entry name" value="RmlC-like_jellyroll"/>
</dbReference>
<dbReference type="PROSITE" id="PS50042">
    <property type="entry name" value="CNMP_BINDING_3"/>
    <property type="match status" value="1"/>
</dbReference>
<keyword evidence="3" id="KW-1185">Reference proteome</keyword>
<evidence type="ECO:0000259" key="1">
    <source>
        <dbReference type="PROSITE" id="PS50042"/>
    </source>
</evidence>
<dbReference type="PANTHER" id="PTHR24567:SF26">
    <property type="entry name" value="REGULATORY PROTEIN YEIL"/>
    <property type="match status" value="1"/>
</dbReference>